<sequence>MKEAAIISTARTPIGKAYRGAFNDTHSATLGGHAVEQALKKAGLEPSRVQDVVMGAAMTTGVQSGDVARQIAIRAGIPVTTPALTVSKFCASGLEAIVAGSYRVLNEGVDVVAAGGVESISMIQVPGYDFMIEEPWIKQNKPDYYMHMLETAEVVYDRYGVSRDSQDEYSFQSQQRTAAAQAAGLFDDEIVPMESVKRVVDKETGEESFVTVSLTQDEGNRPGTTLEGLQALKPVARPEGCVTAGNASQLSDGASAVIVMNRETAENEGIQPLGYFRGYNSVGVEPDEMGIAPVYAVPMLLDRFGLSVKDIGLWELNEAFAVQTVYCRDKLGIPDELLNVNGGAISIGHPYGMSGARMTGHALIEGKRRGAKYVVVTMCAATGLGGAGLFEVAY</sequence>
<comment type="pathway">
    <text evidence="2">Lipid metabolism.</text>
</comment>
<keyword evidence="14" id="KW-1185">Reference proteome</keyword>
<proteinExistence type="inferred from homology"/>
<dbReference type="Pfam" id="PF02803">
    <property type="entry name" value="Thiolase_C"/>
    <property type="match status" value="1"/>
</dbReference>
<evidence type="ECO:0000256" key="5">
    <source>
        <dbReference type="ARBA" id="ARBA00022832"/>
    </source>
</evidence>
<keyword evidence="7" id="KW-0443">Lipid metabolism</keyword>
<keyword evidence="8" id="KW-0576">Peroxisome</keyword>
<evidence type="ECO:0000259" key="12">
    <source>
        <dbReference type="Pfam" id="PF02803"/>
    </source>
</evidence>
<dbReference type="InterPro" id="IPR050215">
    <property type="entry name" value="Thiolase-like_sf_Thiolase"/>
</dbReference>
<dbReference type="PROSITE" id="PS00098">
    <property type="entry name" value="THIOLASE_1"/>
    <property type="match status" value="1"/>
</dbReference>
<comment type="similarity">
    <text evidence="3 10">Belongs to the thiolase-like superfamily. Thiolase family.</text>
</comment>
<keyword evidence="5" id="KW-0276">Fatty acid metabolism</keyword>
<dbReference type="Pfam" id="PF00108">
    <property type="entry name" value="Thiolase_N"/>
    <property type="match status" value="1"/>
</dbReference>
<accession>A0ABQ2L338</accession>
<evidence type="ECO:0000256" key="10">
    <source>
        <dbReference type="RuleBase" id="RU003557"/>
    </source>
</evidence>
<feature type="domain" description="Thiolase N-terminal" evidence="11">
    <location>
        <begin position="5"/>
        <end position="262"/>
    </location>
</feature>
<keyword evidence="4 10" id="KW-0808">Transferase</keyword>
<evidence type="ECO:0000256" key="1">
    <source>
        <dbReference type="ARBA" id="ARBA00004275"/>
    </source>
</evidence>
<dbReference type="Proteomes" id="UP000658127">
    <property type="component" value="Unassembled WGS sequence"/>
</dbReference>
<dbReference type="InterPro" id="IPR020617">
    <property type="entry name" value="Thiolase_C"/>
</dbReference>
<evidence type="ECO:0000256" key="7">
    <source>
        <dbReference type="ARBA" id="ARBA00023098"/>
    </source>
</evidence>
<dbReference type="InterPro" id="IPR002155">
    <property type="entry name" value="Thiolase"/>
</dbReference>
<keyword evidence="9 10" id="KW-0012">Acyltransferase</keyword>
<dbReference type="InterPro" id="IPR020613">
    <property type="entry name" value="Thiolase_CS"/>
</dbReference>
<evidence type="ECO:0000256" key="9">
    <source>
        <dbReference type="ARBA" id="ARBA00023315"/>
    </source>
</evidence>
<protein>
    <submittedName>
        <fullName evidence="13">Acetyl-CoA acetyltransferase</fullName>
    </submittedName>
</protein>
<dbReference type="PIRSF" id="PIRSF000429">
    <property type="entry name" value="Ac-CoA_Ac_transf"/>
    <property type="match status" value="1"/>
</dbReference>
<dbReference type="CDD" id="cd00751">
    <property type="entry name" value="thiolase"/>
    <property type="match status" value="1"/>
</dbReference>
<evidence type="ECO:0000259" key="11">
    <source>
        <dbReference type="Pfam" id="PF00108"/>
    </source>
</evidence>
<dbReference type="InterPro" id="IPR016039">
    <property type="entry name" value="Thiolase-like"/>
</dbReference>
<dbReference type="SUPFAM" id="SSF53901">
    <property type="entry name" value="Thiolase-like"/>
    <property type="match status" value="2"/>
</dbReference>
<dbReference type="PANTHER" id="PTHR43853:SF8">
    <property type="entry name" value="3-KETOACYL-COA THIOLASE, PEROXISOMAL"/>
    <property type="match status" value="1"/>
</dbReference>
<dbReference type="NCBIfam" id="TIGR01930">
    <property type="entry name" value="AcCoA-C-Actrans"/>
    <property type="match status" value="1"/>
</dbReference>
<keyword evidence="6" id="KW-0809">Transit peptide</keyword>
<dbReference type="Gene3D" id="3.40.47.10">
    <property type="match status" value="1"/>
</dbReference>
<evidence type="ECO:0000256" key="6">
    <source>
        <dbReference type="ARBA" id="ARBA00022946"/>
    </source>
</evidence>
<organism evidence="13 14">
    <name type="scientific">Nocardia rhizosphaerihabitans</name>
    <dbReference type="NCBI Taxonomy" id="1691570"/>
    <lineage>
        <taxon>Bacteria</taxon>
        <taxon>Bacillati</taxon>
        <taxon>Actinomycetota</taxon>
        <taxon>Actinomycetes</taxon>
        <taxon>Mycobacteriales</taxon>
        <taxon>Nocardiaceae</taxon>
        <taxon>Nocardia</taxon>
    </lineage>
</organism>
<evidence type="ECO:0000313" key="14">
    <source>
        <dbReference type="Proteomes" id="UP000658127"/>
    </source>
</evidence>
<evidence type="ECO:0000256" key="8">
    <source>
        <dbReference type="ARBA" id="ARBA00023140"/>
    </source>
</evidence>
<gene>
    <name evidence="13" type="ORF">GCM10011610_70090</name>
</gene>
<comment type="subcellular location">
    <subcellularLocation>
        <location evidence="1">Peroxisome</location>
    </subcellularLocation>
</comment>
<dbReference type="EMBL" id="BMNE01000016">
    <property type="protein sequence ID" value="GGO00798.1"/>
    <property type="molecule type" value="Genomic_DNA"/>
</dbReference>
<reference evidence="14" key="1">
    <citation type="journal article" date="2019" name="Int. J. Syst. Evol. Microbiol.">
        <title>The Global Catalogue of Microorganisms (GCM) 10K type strain sequencing project: providing services to taxonomists for standard genome sequencing and annotation.</title>
        <authorList>
            <consortium name="The Broad Institute Genomics Platform"/>
            <consortium name="The Broad Institute Genome Sequencing Center for Infectious Disease"/>
            <person name="Wu L."/>
            <person name="Ma J."/>
        </authorList>
    </citation>
    <scope>NUCLEOTIDE SEQUENCE [LARGE SCALE GENOMIC DNA]</scope>
    <source>
        <strain evidence="14">CGMCC 4.7329</strain>
    </source>
</reference>
<dbReference type="InterPro" id="IPR020615">
    <property type="entry name" value="Thiolase_acyl_enz_int_AS"/>
</dbReference>
<evidence type="ECO:0000256" key="2">
    <source>
        <dbReference type="ARBA" id="ARBA00005189"/>
    </source>
</evidence>
<dbReference type="RefSeq" id="WP_189034805.1">
    <property type="nucleotide sequence ID" value="NZ_BMNE01000016.1"/>
</dbReference>
<comment type="caution">
    <text evidence="13">The sequence shown here is derived from an EMBL/GenBank/DDBJ whole genome shotgun (WGS) entry which is preliminary data.</text>
</comment>
<name>A0ABQ2L338_9NOCA</name>
<evidence type="ECO:0000313" key="13">
    <source>
        <dbReference type="EMBL" id="GGO00798.1"/>
    </source>
</evidence>
<evidence type="ECO:0000256" key="4">
    <source>
        <dbReference type="ARBA" id="ARBA00022679"/>
    </source>
</evidence>
<evidence type="ECO:0000256" key="3">
    <source>
        <dbReference type="ARBA" id="ARBA00010982"/>
    </source>
</evidence>
<feature type="domain" description="Thiolase C-terminal" evidence="12">
    <location>
        <begin position="271"/>
        <end position="391"/>
    </location>
</feature>
<dbReference type="PROSITE" id="PS00737">
    <property type="entry name" value="THIOLASE_2"/>
    <property type="match status" value="1"/>
</dbReference>
<dbReference type="PANTHER" id="PTHR43853">
    <property type="entry name" value="3-KETOACYL-COA THIOLASE, PEROXISOMAL"/>
    <property type="match status" value="1"/>
</dbReference>
<dbReference type="InterPro" id="IPR020616">
    <property type="entry name" value="Thiolase_N"/>
</dbReference>